<evidence type="ECO:0000313" key="5">
    <source>
        <dbReference type="Proteomes" id="UP000663873"/>
    </source>
</evidence>
<dbReference type="EMBL" id="CAJOBP010000068">
    <property type="protein sequence ID" value="CAF4114850.1"/>
    <property type="molecule type" value="Genomic_DNA"/>
</dbReference>
<comment type="caution">
    <text evidence="2">The sequence shown here is derived from an EMBL/GenBank/DDBJ whole genome shotgun (WGS) entry which is preliminary data.</text>
</comment>
<dbReference type="InterPro" id="IPR052981">
    <property type="entry name" value="Ingression_C2_domain"/>
</dbReference>
<dbReference type="PROSITE" id="PS50004">
    <property type="entry name" value="C2"/>
    <property type="match status" value="1"/>
</dbReference>
<dbReference type="EMBL" id="CAJNXB010005079">
    <property type="protein sequence ID" value="CAF3407440.1"/>
    <property type="molecule type" value="Genomic_DNA"/>
</dbReference>
<gene>
    <name evidence="2" type="ORF">TIS948_LOCUS28265</name>
    <name evidence="3" type="ORF">UJA718_LOCUS1158</name>
</gene>
<dbReference type="Gene3D" id="2.60.40.150">
    <property type="entry name" value="C2 domain"/>
    <property type="match status" value="2"/>
</dbReference>
<dbReference type="Proteomes" id="UP000663825">
    <property type="component" value="Unassembled WGS sequence"/>
</dbReference>
<sequence>MPTGTLEVIIADGRHLKDRDIIGKNDAYVEVYLDKKYKQRTIADGRHLKDRDIIGKNDAYVEVYLDKKYKQRTTIIKNSNDPIWNERFSFNIHKGDDTIHFDVYDDDLVGRDSVGNCKVKLKHVFDGRKFDEWVKLPAKLGLSSHGEIHIIMNFTPV</sequence>
<dbReference type="InterPro" id="IPR000008">
    <property type="entry name" value="C2_dom"/>
</dbReference>
<dbReference type="InterPro" id="IPR035892">
    <property type="entry name" value="C2_domain_sf"/>
</dbReference>
<dbReference type="Pfam" id="PF00168">
    <property type="entry name" value="C2"/>
    <property type="match status" value="2"/>
</dbReference>
<reference evidence="2" key="1">
    <citation type="submission" date="2021-02" db="EMBL/GenBank/DDBJ databases">
        <authorList>
            <person name="Nowell W R."/>
        </authorList>
    </citation>
    <scope>NUCLEOTIDE SEQUENCE</scope>
</reference>
<dbReference type="Proteomes" id="UP000663873">
    <property type="component" value="Unassembled WGS sequence"/>
</dbReference>
<evidence type="ECO:0000313" key="3">
    <source>
        <dbReference type="EMBL" id="CAF4114850.1"/>
    </source>
</evidence>
<dbReference type="SMART" id="SM00239">
    <property type="entry name" value="C2"/>
    <property type="match status" value="1"/>
</dbReference>
<dbReference type="OrthoDB" id="270970at2759"/>
<feature type="domain" description="C2" evidence="1">
    <location>
        <begin position="1"/>
        <end position="134"/>
    </location>
</feature>
<dbReference type="PANTHER" id="PTHR47052:SF3">
    <property type="entry name" value="INGRESSION PROTEIN 1"/>
    <property type="match status" value="1"/>
</dbReference>
<keyword evidence="5" id="KW-1185">Reference proteome</keyword>
<dbReference type="SUPFAM" id="SSF49562">
    <property type="entry name" value="C2 domain (Calcium/lipid-binding domain, CaLB)"/>
    <property type="match status" value="2"/>
</dbReference>
<name>A0A818ALD7_9BILA</name>
<organism evidence="2 4">
    <name type="scientific">Rotaria socialis</name>
    <dbReference type="NCBI Taxonomy" id="392032"/>
    <lineage>
        <taxon>Eukaryota</taxon>
        <taxon>Metazoa</taxon>
        <taxon>Spiralia</taxon>
        <taxon>Gnathifera</taxon>
        <taxon>Rotifera</taxon>
        <taxon>Eurotatoria</taxon>
        <taxon>Bdelloidea</taxon>
        <taxon>Philodinida</taxon>
        <taxon>Philodinidae</taxon>
        <taxon>Rotaria</taxon>
    </lineage>
</organism>
<proteinExistence type="predicted"/>
<evidence type="ECO:0000313" key="4">
    <source>
        <dbReference type="Proteomes" id="UP000663825"/>
    </source>
</evidence>
<dbReference type="PANTHER" id="PTHR47052">
    <property type="entry name" value="CONSERVED SERINE PROLINE-RICH PROTEIN (AFU_ORTHOLOGUE AFUA_2G01790)"/>
    <property type="match status" value="1"/>
</dbReference>
<evidence type="ECO:0000313" key="2">
    <source>
        <dbReference type="EMBL" id="CAF3407440.1"/>
    </source>
</evidence>
<dbReference type="AlphaFoldDB" id="A0A818ALD7"/>
<protein>
    <recommendedName>
        <fullName evidence="1">C2 domain-containing protein</fullName>
    </recommendedName>
</protein>
<dbReference type="CDD" id="cd00030">
    <property type="entry name" value="C2"/>
    <property type="match status" value="1"/>
</dbReference>
<evidence type="ECO:0000259" key="1">
    <source>
        <dbReference type="PROSITE" id="PS50004"/>
    </source>
</evidence>
<accession>A0A818ALD7</accession>